<dbReference type="InterPro" id="IPR036390">
    <property type="entry name" value="WH_DNA-bd_sf"/>
</dbReference>
<accession>A0ABS5AN28</accession>
<keyword evidence="7" id="KW-1185">Reference proteome</keyword>
<dbReference type="GO" id="GO:0003677">
    <property type="term" value="F:DNA binding"/>
    <property type="evidence" value="ECO:0007669"/>
    <property type="project" value="UniProtKB-KW"/>
</dbReference>
<dbReference type="InterPro" id="IPR018356">
    <property type="entry name" value="Tscrpt_reg_HTH_DeoR_CS"/>
</dbReference>
<dbReference type="Proteomes" id="UP001519363">
    <property type="component" value="Unassembled WGS sequence"/>
</dbReference>
<dbReference type="PANTHER" id="PTHR34580:SF3">
    <property type="entry name" value="PROTEIN PAFB"/>
    <property type="match status" value="1"/>
</dbReference>
<dbReference type="SUPFAM" id="SSF46785">
    <property type="entry name" value="Winged helix' DNA-binding domain"/>
    <property type="match status" value="1"/>
</dbReference>
<keyword evidence="2 6" id="KW-0238">DNA-binding</keyword>
<dbReference type="InterPro" id="IPR057727">
    <property type="entry name" value="WCX_dom"/>
</dbReference>
<dbReference type="PROSITE" id="PS52050">
    <property type="entry name" value="WYL"/>
    <property type="match status" value="1"/>
</dbReference>
<proteinExistence type="predicted"/>
<dbReference type="InterPro" id="IPR001034">
    <property type="entry name" value="DeoR_HTH"/>
</dbReference>
<feature type="domain" description="HTH deoR-type" evidence="5">
    <location>
        <begin position="4"/>
        <end position="63"/>
    </location>
</feature>
<dbReference type="InterPro" id="IPR028349">
    <property type="entry name" value="PafC-like"/>
</dbReference>
<evidence type="ECO:0000256" key="2">
    <source>
        <dbReference type="ARBA" id="ARBA00023125"/>
    </source>
</evidence>
<dbReference type="SMART" id="SM00420">
    <property type="entry name" value="HTH_DEOR"/>
    <property type="match status" value="1"/>
</dbReference>
<comment type="caution">
    <text evidence="6">The sequence shown here is derived from an EMBL/GenBank/DDBJ whole genome shotgun (WGS) entry which is preliminary data.</text>
</comment>
<dbReference type="EMBL" id="JAGIOO010000001">
    <property type="protein sequence ID" value="MBP2477989.1"/>
    <property type="molecule type" value="Genomic_DNA"/>
</dbReference>
<dbReference type="Pfam" id="PF13280">
    <property type="entry name" value="WYL"/>
    <property type="match status" value="1"/>
</dbReference>
<organism evidence="6 7">
    <name type="scientific">Crossiella equi</name>
    <dbReference type="NCBI Taxonomy" id="130796"/>
    <lineage>
        <taxon>Bacteria</taxon>
        <taxon>Bacillati</taxon>
        <taxon>Actinomycetota</taxon>
        <taxon>Actinomycetes</taxon>
        <taxon>Pseudonocardiales</taxon>
        <taxon>Pseudonocardiaceae</taxon>
        <taxon>Crossiella</taxon>
    </lineage>
</organism>
<sequence>MKETSARLLRLLTLLQMRREWSGGELADRLGVTGRTVRRDIEKLRDLEYPIESLKGAAGGYRLGSGADLPPLLLDDEEAVAVAIGLRTATNESIEGIGEASLRALVKLEQVLPSRLRRRVAALQIATVPLRPMPTISSDTLTTIAAACRDTERLRFDYRGHDGTDSLREVEPHHLVTWGRRWYLVAWDTARRDWRTFRVDRMRTRTPTGPRFTPRQLPTADPASFVSEGVSRLRQYSSTVRLPVDADTAQERGFATWGRVEPESGDSCLLHVTGSDMQGLAWGLGMLGIDFEVVDAPELAEHLLAVADRLRRAVPGGASGAGAGGSASSGRGAPGRGS</sequence>
<dbReference type="Pfam" id="PF08279">
    <property type="entry name" value="HTH_11"/>
    <property type="match status" value="1"/>
</dbReference>
<dbReference type="InterPro" id="IPR013196">
    <property type="entry name" value="HTH_11"/>
</dbReference>
<dbReference type="PIRSF" id="PIRSF016838">
    <property type="entry name" value="PafC"/>
    <property type="match status" value="1"/>
</dbReference>
<evidence type="ECO:0000313" key="6">
    <source>
        <dbReference type="EMBL" id="MBP2477989.1"/>
    </source>
</evidence>
<evidence type="ECO:0000313" key="7">
    <source>
        <dbReference type="Proteomes" id="UP001519363"/>
    </source>
</evidence>
<reference evidence="6 7" key="1">
    <citation type="submission" date="2021-03" db="EMBL/GenBank/DDBJ databases">
        <title>Sequencing the genomes of 1000 actinobacteria strains.</title>
        <authorList>
            <person name="Klenk H.-P."/>
        </authorList>
    </citation>
    <scope>NUCLEOTIDE SEQUENCE [LARGE SCALE GENOMIC DNA]</scope>
    <source>
        <strain evidence="6 7">DSM 44580</strain>
    </source>
</reference>
<protein>
    <submittedName>
        <fullName evidence="6">DNA-binding transcriptional regulator YafY</fullName>
    </submittedName>
</protein>
<evidence type="ECO:0000256" key="3">
    <source>
        <dbReference type="ARBA" id="ARBA00023163"/>
    </source>
</evidence>
<evidence type="ECO:0000256" key="1">
    <source>
        <dbReference type="ARBA" id="ARBA00023015"/>
    </source>
</evidence>
<feature type="compositionally biased region" description="Gly residues" evidence="4">
    <location>
        <begin position="317"/>
        <end position="338"/>
    </location>
</feature>
<dbReference type="RefSeq" id="WP_086784492.1">
    <property type="nucleotide sequence ID" value="NZ_JAGIOO010000001.1"/>
</dbReference>
<dbReference type="InterPro" id="IPR036388">
    <property type="entry name" value="WH-like_DNA-bd_sf"/>
</dbReference>
<gene>
    <name evidence="6" type="ORF">JOF53_006861</name>
</gene>
<dbReference type="Pfam" id="PF25583">
    <property type="entry name" value="WCX"/>
    <property type="match status" value="1"/>
</dbReference>
<dbReference type="PROSITE" id="PS51000">
    <property type="entry name" value="HTH_DEOR_2"/>
    <property type="match status" value="1"/>
</dbReference>
<dbReference type="PANTHER" id="PTHR34580">
    <property type="match status" value="1"/>
</dbReference>
<keyword evidence="1" id="KW-0805">Transcription regulation</keyword>
<dbReference type="Gene3D" id="1.10.10.10">
    <property type="entry name" value="Winged helix-like DNA-binding domain superfamily/Winged helix DNA-binding domain"/>
    <property type="match status" value="1"/>
</dbReference>
<feature type="region of interest" description="Disordered" evidence="4">
    <location>
        <begin position="315"/>
        <end position="338"/>
    </location>
</feature>
<evidence type="ECO:0000259" key="5">
    <source>
        <dbReference type="PROSITE" id="PS51000"/>
    </source>
</evidence>
<dbReference type="InterPro" id="IPR051534">
    <property type="entry name" value="CBASS_pafABC_assoc_protein"/>
</dbReference>
<dbReference type="PROSITE" id="PS00894">
    <property type="entry name" value="HTH_DEOR_1"/>
    <property type="match status" value="1"/>
</dbReference>
<name>A0ABS5AN28_9PSEU</name>
<evidence type="ECO:0000256" key="4">
    <source>
        <dbReference type="SAM" id="MobiDB-lite"/>
    </source>
</evidence>
<keyword evidence="3" id="KW-0804">Transcription</keyword>
<dbReference type="InterPro" id="IPR026881">
    <property type="entry name" value="WYL_dom"/>
</dbReference>